<dbReference type="InterPro" id="IPR013083">
    <property type="entry name" value="Znf_RING/FYVE/PHD"/>
</dbReference>
<dbReference type="InterPro" id="IPR051438">
    <property type="entry name" value="RNF_E3_ubiq-protein_ligase"/>
</dbReference>
<evidence type="ECO:0000256" key="2">
    <source>
        <dbReference type="ARBA" id="ARBA00022771"/>
    </source>
</evidence>
<dbReference type="EMBL" id="MK072138">
    <property type="protein sequence ID" value="AYV79259.1"/>
    <property type="molecule type" value="Genomic_DNA"/>
</dbReference>
<feature type="domain" description="RING-type" evidence="5">
    <location>
        <begin position="22"/>
        <end position="61"/>
    </location>
</feature>
<dbReference type="GO" id="GO:0006511">
    <property type="term" value="P:ubiquitin-dependent protein catabolic process"/>
    <property type="evidence" value="ECO:0007669"/>
    <property type="project" value="TreeGrafter"/>
</dbReference>
<keyword evidence="2 4" id="KW-0863">Zinc-finger</keyword>
<keyword evidence="6" id="KW-0675">Receptor</keyword>
<evidence type="ECO:0000256" key="4">
    <source>
        <dbReference type="PROSITE-ProRule" id="PRU00175"/>
    </source>
</evidence>
<dbReference type="GO" id="GO:0061630">
    <property type="term" value="F:ubiquitin protein ligase activity"/>
    <property type="evidence" value="ECO:0007669"/>
    <property type="project" value="TreeGrafter"/>
</dbReference>
<dbReference type="PANTHER" id="PTHR46016:SF1">
    <property type="entry name" value="RING-TYPE DOMAIN-CONTAINING PROTEIN"/>
    <property type="match status" value="1"/>
</dbReference>
<sequence>MSGFSSHHLVHEKILNTNMIFCSICIDIIKTPTEITNCGHVFCYKCICEMINTAQICPLCRADIEGTQISLAIERYIQGNEIRCYNDQCGKTMTIGNTDIHIQNECEYENKTCIYCAKSVIRREFAKHSDDCLELLLKGNVASDTTQYMCKFKKMLNCGFVSDKTLVDLHEHDDTYHRKLVVKFPKKSGNSYNVANTQVQLKISHDINKSYKWISELFTENKNDKLYIKHFVWGHDNTRRCIVDYVF</sequence>
<evidence type="ECO:0000256" key="3">
    <source>
        <dbReference type="ARBA" id="ARBA00022833"/>
    </source>
</evidence>
<protein>
    <submittedName>
        <fullName evidence="6">Tumor necrosis factor receptor-associated factor 6-like protein</fullName>
    </submittedName>
</protein>
<dbReference type="InterPro" id="IPR001841">
    <property type="entry name" value="Znf_RING"/>
</dbReference>
<dbReference type="Pfam" id="PF13923">
    <property type="entry name" value="zf-C3HC4_2"/>
    <property type="match status" value="1"/>
</dbReference>
<keyword evidence="1" id="KW-0479">Metal-binding</keyword>
<evidence type="ECO:0000256" key="1">
    <source>
        <dbReference type="ARBA" id="ARBA00022723"/>
    </source>
</evidence>
<organism evidence="6">
    <name type="scientific">Faunusvirus sp</name>
    <dbReference type="NCBI Taxonomy" id="2487766"/>
    <lineage>
        <taxon>Viruses</taxon>
        <taxon>Varidnaviria</taxon>
        <taxon>Bamfordvirae</taxon>
        <taxon>Nucleocytoviricota</taxon>
        <taxon>Megaviricetes</taxon>
        <taxon>Imitervirales</taxon>
        <taxon>Mimiviridae</taxon>
    </lineage>
</organism>
<dbReference type="GO" id="GO:0000209">
    <property type="term" value="P:protein polyubiquitination"/>
    <property type="evidence" value="ECO:0007669"/>
    <property type="project" value="TreeGrafter"/>
</dbReference>
<dbReference type="GO" id="GO:0008270">
    <property type="term" value="F:zinc ion binding"/>
    <property type="evidence" value="ECO:0007669"/>
    <property type="project" value="UniProtKB-KW"/>
</dbReference>
<dbReference type="PANTHER" id="PTHR46016">
    <property type="entry name" value="ZINC FINGER, RING/FYVE/PHD-TYPE"/>
    <property type="match status" value="1"/>
</dbReference>
<evidence type="ECO:0000259" key="5">
    <source>
        <dbReference type="PROSITE" id="PS50089"/>
    </source>
</evidence>
<dbReference type="InterPro" id="IPR017907">
    <property type="entry name" value="Znf_RING_CS"/>
</dbReference>
<proteinExistence type="predicted"/>
<dbReference type="PROSITE" id="PS50089">
    <property type="entry name" value="ZF_RING_2"/>
    <property type="match status" value="1"/>
</dbReference>
<accession>A0A3G5A182</accession>
<dbReference type="PROSITE" id="PS00518">
    <property type="entry name" value="ZF_RING_1"/>
    <property type="match status" value="1"/>
</dbReference>
<dbReference type="SUPFAM" id="SSF49599">
    <property type="entry name" value="TRAF domain-like"/>
    <property type="match status" value="1"/>
</dbReference>
<dbReference type="SMART" id="SM00184">
    <property type="entry name" value="RING"/>
    <property type="match status" value="1"/>
</dbReference>
<name>A0A3G5A182_9VIRU</name>
<dbReference type="Gene3D" id="3.30.40.10">
    <property type="entry name" value="Zinc/RING finger domain, C3HC4 (zinc finger)"/>
    <property type="match status" value="2"/>
</dbReference>
<dbReference type="SUPFAM" id="SSF57850">
    <property type="entry name" value="RING/U-box"/>
    <property type="match status" value="1"/>
</dbReference>
<keyword evidence="3" id="KW-0862">Zinc</keyword>
<reference evidence="6" key="1">
    <citation type="submission" date="2018-10" db="EMBL/GenBank/DDBJ databases">
        <title>Hidden diversity of soil giant viruses.</title>
        <authorList>
            <person name="Schulz F."/>
            <person name="Alteio L."/>
            <person name="Goudeau D."/>
            <person name="Ryan E.M."/>
            <person name="Malmstrom R.R."/>
            <person name="Blanchard J."/>
            <person name="Woyke T."/>
        </authorList>
    </citation>
    <scope>NUCLEOTIDE SEQUENCE</scope>
    <source>
        <strain evidence="6">FNV1</strain>
    </source>
</reference>
<evidence type="ECO:0000313" key="6">
    <source>
        <dbReference type="EMBL" id="AYV79259.1"/>
    </source>
</evidence>
<gene>
    <name evidence="6" type="ORF">Faunusvirus7_7</name>
</gene>